<proteinExistence type="inferred from homology"/>
<evidence type="ECO:0000259" key="5">
    <source>
        <dbReference type="Pfam" id="PF08241"/>
    </source>
</evidence>
<evidence type="ECO:0000256" key="1">
    <source>
        <dbReference type="ARBA" id="ARBA00008361"/>
    </source>
</evidence>
<gene>
    <name evidence="6" type="ORF">FM105_00680</name>
</gene>
<dbReference type="InterPro" id="IPR029063">
    <property type="entry name" value="SAM-dependent_MTases_sf"/>
</dbReference>
<name>A0A1X6WTY9_9MICO</name>
<evidence type="ECO:0000256" key="2">
    <source>
        <dbReference type="ARBA" id="ARBA00022603"/>
    </source>
</evidence>
<accession>A0A1X6WTY9</accession>
<reference evidence="7" key="1">
    <citation type="submission" date="2017-02" db="EMBL/GenBank/DDBJ databases">
        <authorList>
            <person name="Dridi B."/>
        </authorList>
    </citation>
    <scope>NUCLEOTIDE SEQUENCE [LARGE SCALE GENOMIC DNA]</scope>
    <source>
        <strain evidence="7">B Co 03.10</strain>
    </source>
</reference>
<dbReference type="PANTHER" id="PTHR44942">
    <property type="entry name" value="METHYLTRANSF_11 DOMAIN-CONTAINING PROTEIN"/>
    <property type="match status" value="1"/>
</dbReference>
<feature type="compositionally biased region" description="Low complexity" evidence="4">
    <location>
        <begin position="48"/>
        <end position="68"/>
    </location>
</feature>
<dbReference type="Proteomes" id="UP000196581">
    <property type="component" value="Unassembled WGS sequence"/>
</dbReference>
<protein>
    <submittedName>
        <fullName evidence="6">Methyltransferase</fullName>
        <ecNumber evidence="6">2.1.1.-</ecNumber>
    </submittedName>
</protein>
<dbReference type="InterPro" id="IPR013216">
    <property type="entry name" value="Methyltransf_11"/>
</dbReference>
<sequence length="293" mass="31575">MTTDNTGKFTGLGEVYARSRPGYPTELLDLLAARMGGVEAAAAERIEAAPASADSTGADSTAADTTAAEVPEAGRAGAPVVADIGAGTGKLTAELLSRGWNVSAVEPNDDMRDALVARLADDERLTVVGAPAEATTLADAAVDLVTVAQAFHWFDIPSFRAECRRILRPGGQVALIWNFRRRSEASVQAVAEAFRARVGGFVALTLGEEITDEDLEEFYGGPHFQRFAFDNDEEIGWETFRERHLSTSYAPKEGDPAREPLIADLERIFHEYAVDGRYTFPNSTHVLLGELTD</sequence>
<evidence type="ECO:0000256" key="4">
    <source>
        <dbReference type="SAM" id="MobiDB-lite"/>
    </source>
</evidence>
<dbReference type="PANTHER" id="PTHR44942:SF4">
    <property type="entry name" value="METHYLTRANSFERASE TYPE 11 DOMAIN-CONTAINING PROTEIN"/>
    <property type="match status" value="1"/>
</dbReference>
<dbReference type="CDD" id="cd02440">
    <property type="entry name" value="AdoMet_MTases"/>
    <property type="match status" value="1"/>
</dbReference>
<evidence type="ECO:0000313" key="6">
    <source>
        <dbReference type="EMBL" id="SLM88623.1"/>
    </source>
</evidence>
<dbReference type="RefSeq" id="WP_218777881.1">
    <property type="nucleotide sequence ID" value="NZ_FWFF01000001.1"/>
</dbReference>
<feature type="domain" description="Methyltransferase type 11" evidence="5">
    <location>
        <begin position="83"/>
        <end position="174"/>
    </location>
</feature>
<keyword evidence="7" id="KW-1185">Reference proteome</keyword>
<dbReference type="InterPro" id="IPR051052">
    <property type="entry name" value="Diverse_substrate_MTase"/>
</dbReference>
<evidence type="ECO:0000313" key="7">
    <source>
        <dbReference type="Proteomes" id="UP000196581"/>
    </source>
</evidence>
<comment type="similarity">
    <text evidence="1">Belongs to the methyltransferase superfamily.</text>
</comment>
<dbReference type="EC" id="2.1.1.-" evidence="6"/>
<dbReference type="EMBL" id="FWFF01000001">
    <property type="protein sequence ID" value="SLM88623.1"/>
    <property type="molecule type" value="Genomic_DNA"/>
</dbReference>
<evidence type="ECO:0000256" key="3">
    <source>
        <dbReference type="ARBA" id="ARBA00022679"/>
    </source>
</evidence>
<dbReference type="Pfam" id="PF08241">
    <property type="entry name" value="Methyltransf_11"/>
    <property type="match status" value="1"/>
</dbReference>
<dbReference type="GO" id="GO:0008757">
    <property type="term" value="F:S-adenosylmethionine-dependent methyltransferase activity"/>
    <property type="evidence" value="ECO:0007669"/>
    <property type="project" value="InterPro"/>
</dbReference>
<organism evidence="6 7">
    <name type="scientific">Brevibacterium yomogidense</name>
    <dbReference type="NCBI Taxonomy" id="946573"/>
    <lineage>
        <taxon>Bacteria</taxon>
        <taxon>Bacillati</taxon>
        <taxon>Actinomycetota</taxon>
        <taxon>Actinomycetes</taxon>
        <taxon>Micrococcales</taxon>
        <taxon>Brevibacteriaceae</taxon>
        <taxon>Brevibacterium</taxon>
    </lineage>
</organism>
<dbReference type="Gene3D" id="3.40.50.150">
    <property type="entry name" value="Vaccinia Virus protein VP39"/>
    <property type="match status" value="1"/>
</dbReference>
<keyword evidence="2 6" id="KW-0489">Methyltransferase</keyword>
<dbReference type="SUPFAM" id="SSF53335">
    <property type="entry name" value="S-adenosyl-L-methionine-dependent methyltransferases"/>
    <property type="match status" value="1"/>
</dbReference>
<dbReference type="AlphaFoldDB" id="A0A1X6WTY9"/>
<dbReference type="GO" id="GO:0032259">
    <property type="term" value="P:methylation"/>
    <property type="evidence" value="ECO:0007669"/>
    <property type="project" value="UniProtKB-KW"/>
</dbReference>
<keyword evidence="3 6" id="KW-0808">Transferase</keyword>
<feature type="region of interest" description="Disordered" evidence="4">
    <location>
        <begin position="48"/>
        <end position="69"/>
    </location>
</feature>